<dbReference type="Gene3D" id="1.10.3720.10">
    <property type="entry name" value="MetI-like"/>
    <property type="match status" value="1"/>
</dbReference>
<evidence type="ECO:0000256" key="7">
    <source>
        <dbReference type="SAM" id="Phobius"/>
    </source>
</evidence>
<sequence>MISIVFHWNNYFWLLIVTNTADVRTLAIGLGMFVQQESGADWPLLMAGTMFIVLPVLLFFLCTQNVLSII</sequence>
<gene>
    <name evidence="8" type="ORF">GM661_14930</name>
</gene>
<keyword evidence="5 7" id="KW-1133">Transmembrane helix</keyword>
<evidence type="ECO:0000256" key="5">
    <source>
        <dbReference type="ARBA" id="ARBA00022989"/>
    </source>
</evidence>
<organism evidence="8 9">
    <name type="scientific">Iocasia fonsfrigidae</name>
    <dbReference type="NCBI Taxonomy" id="2682810"/>
    <lineage>
        <taxon>Bacteria</taxon>
        <taxon>Bacillati</taxon>
        <taxon>Bacillota</taxon>
        <taxon>Clostridia</taxon>
        <taxon>Halanaerobiales</taxon>
        <taxon>Halanaerobiaceae</taxon>
        <taxon>Iocasia</taxon>
    </lineage>
</organism>
<dbReference type="Proteomes" id="UP000665020">
    <property type="component" value="Chromosome"/>
</dbReference>
<dbReference type="AlphaFoldDB" id="A0A8A7KJY7"/>
<evidence type="ECO:0000256" key="2">
    <source>
        <dbReference type="ARBA" id="ARBA00022448"/>
    </source>
</evidence>
<comment type="subcellular location">
    <subcellularLocation>
        <location evidence="1">Cell membrane</location>
        <topology evidence="1">Multi-pass membrane protein</topology>
    </subcellularLocation>
</comment>
<evidence type="ECO:0000313" key="8">
    <source>
        <dbReference type="EMBL" id="QTL99157.1"/>
    </source>
</evidence>
<keyword evidence="6 7" id="KW-0472">Membrane</keyword>
<keyword evidence="4 7" id="KW-0812">Transmembrane</keyword>
<evidence type="ECO:0000256" key="6">
    <source>
        <dbReference type="ARBA" id="ARBA00023136"/>
    </source>
</evidence>
<evidence type="ECO:0000256" key="1">
    <source>
        <dbReference type="ARBA" id="ARBA00004651"/>
    </source>
</evidence>
<keyword evidence="3" id="KW-1003">Cell membrane</keyword>
<accession>A0A8A7KJY7</accession>
<feature type="transmembrane region" description="Helical" evidence="7">
    <location>
        <begin position="45"/>
        <end position="67"/>
    </location>
</feature>
<dbReference type="SUPFAM" id="SSF161098">
    <property type="entry name" value="MetI-like"/>
    <property type="match status" value="1"/>
</dbReference>
<name>A0A8A7KJY7_9FIRM</name>
<proteinExistence type="predicted"/>
<feature type="transmembrane region" description="Helical" evidence="7">
    <location>
        <begin position="12"/>
        <end position="33"/>
    </location>
</feature>
<evidence type="ECO:0000313" key="9">
    <source>
        <dbReference type="Proteomes" id="UP000665020"/>
    </source>
</evidence>
<dbReference type="PANTHER" id="PTHR43744:SF13">
    <property type="entry name" value="SN-GLYCEROL-3-PHOSPHATE TRANSPORT INTEGRAL MEMBRANE PROTEIN ABC TRANSPORTER UGPE-RELATED"/>
    <property type="match status" value="1"/>
</dbReference>
<dbReference type="EMBL" id="CP046640">
    <property type="protein sequence ID" value="QTL99157.1"/>
    <property type="molecule type" value="Genomic_DNA"/>
</dbReference>
<dbReference type="GO" id="GO:0005886">
    <property type="term" value="C:plasma membrane"/>
    <property type="evidence" value="ECO:0007669"/>
    <property type="project" value="UniProtKB-SubCell"/>
</dbReference>
<reference evidence="8" key="1">
    <citation type="submission" date="2019-12" db="EMBL/GenBank/DDBJ databases">
        <authorList>
            <person name="zhang j."/>
            <person name="sun C.M."/>
        </authorList>
    </citation>
    <scope>NUCLEOTIDE SEQUENCE</scope>
    <source>
        <strain evidence="8">NS-1</strain>
    </source>
</reference>
<evidence type="ECO:0000256" key="3">
    <source>
        <dbReference type="ARBA" id="ARBA00022475"/>
    </source>
</evidence>
<keyword evidence="2" id="KW-0813">Transport</keyword>
<dbReference type="InterPro" id="IPR035906">
    <property type="entry name" value="MetI-like_sf"/>
</dbReference>
<evidence type="ECO:0000256" key="4">
    <source>
        <dbReference type="ARBA" id="ARBA00022692"/>
    </source>
</evidence>
<dbReference type="PANTHER" id="PTHR43744">
    <property type="entry name" value="ABC TRANSPORTER PERMEASE PROTEIN MG189-RELATED-RELATED"/>
    <property type="match status" value="1"/>
</dbReference>
<keyword evidence="9" id="KW-1185">Reference proteome</keyword>
<dbReference type="KEGG" id="ifn:GM661_14930"/>
<protein>
    <submittedName>
        <fullName evidence="8">Uncharacterized protein</fullName>
    </submittedName>
</protein>